<dbReference type="Proteomes" id="UP000828048">
    <property type="component" value="Chromosome 11"/>
</dbReference>
<protein>
    <submittedName>
        <fullName evidence="1">Uncharacterized protein</fullName>
    </submittedName>
</protein>
<dbReference type="EMBL" id="CM037161">
    <property type="protein sequence ID" value="KAH7854708.1"/>
    <property type="molecule type" value="Genomic_DNA"/>
</dbReference>
<evidence type="ECO:0000313" key="1">
    <source>
        <dbReference type="EMBL" id="KAH7854708.1"/>
    </source>
</evidence>
<sequence>MKPQTSTNTKATATVPPTGAKAGDATPTLYEDFEPLCRWLREEGKETLVVHVQEFKRDQMKVHVSNRGTLRITGERPLDGTKRSRFTKEIKIPQDCSPNDITARFTNAGLLHVVMPKKTAPIELQEAKQDHQPTQVVQQPQAQTVPPKPEPTRGDQVAEKTRMGLEPVAEPLTRAGKAVMGVARRLPPTRGVQEARDQTEPPKPTQGDLVAEKSRMGFRDRKVVIGVALAVVVAVVVALGALAAYSYKHRADSEFLEF</sequence>
<proteinExistence type="predicted"/>
<organism evidence="1 2">
    <name type="scientific">Vaccinium darrowii</name>
    <dbReference type="NCBI Taxonomy" id="229202"/>
    <lineage>
        <taxon>Eukaryota</taxon>
        <taxon>Viridiplantae</taxon>
        <taxon>Streptophyta</taxon>
        <taxon>Embryophyta</taxon>
        <taxon>Tracheophyta</taxon>
        <taxon>Spermatophyta</taxon>
        <taxon>Magnoliopsida</taxon>
        <taxon>eudicotyledons</taxon>
        <taxon>Gunneridae</taxon>
        <taxon>Pentapetalae</taxon>
        <taxon>asterids</taxon>
        <taxon>Ericales</taxon>
        <taxon>Ericaceae</taxon>
        <taxon>Vaccinioideae</taxon>
        <taxon>Vaccinieae</taxon>
        <taxon>Vaccinium</taxon>
    </lineage>
</organism>
<accession>A0ACB7YMP7</accession>
<keyword evidence="2" id="KW-1185">Reference proteome</keyword>
<reference evidence="1 2" key="1">
    <citation type="journal article" date="2021" name="Hortic Res">
        <title>High-quality reference genome and annotation aids understanding of berry development for evergreen blueberry (Vaccinium darrowii).</title>
        <authorList>
            <person name="Yu J."/>
            <person name="Hulse-Kemp A.M."/>
            <person name="Babiker E."/>
            <person name="Staton M."/>
        </authorList>
    </citation>
    <scope>NUCLEOTIDE SEQUENCE [LARGE SCALE GENOMIC DNA]</scope>
    <source>
        <strain evidence="2">cv. NJ 8807/NJ 8810</strain>
        <tissue evidence="1">Young leaf</tissue>
    </source>
</reference>
<comment type="caution">
    <text evidence="1">The sequence shown here is derived from an EMBL/GenBank/DDBJ whole genome shotgun (WGS) entry which is preliminary data.</text>
</comment>
<gene>
    <name evidence="1" type="ORF">Vadar_016984</name>
</gene>
<evidence type="ECO:0000313" key="2">
    <source>
        <dbReference type="Proteomes" id="UP000828048"/>
    </source>
</evidence>
<name>A0ACB7YMP7_9ERIC</name>